<feature type="domain" description="Hexokinase C-terminal" evidence="11">
    <location>
        <begin position="272"/>
        <end position="356"/>
    </location>
</feature>
<evidence type="ECO:0000256" key="3">
    <source>
        <dbReference type="ARBA" id="ARBA00009225"/>
    </source>
</evidence>
<dbReference type="CDD" id="cd24000">
    <property type="entry name" value="ASKHA_NBD_HK"/>
    <property type="match status" value="1"/>
</dbReference>
<keyword evidence="4" id="KW-0808">Transferase</keyword>
<dbReference type="GO" id="GO:0004340">
    <property type="term" value="F:glucokinase activity"/>
    <property type="evidence" value="ECO:0007669"/>
    <property type="project" value="TreeGrafter"/>
</dbReference>
<dbReference type="Pfam" id="PF03727">
    <property type="entry name" value="Hexokinase_2"/>
    <property type="match status" value="1"/>
</dbReference>
<dbReference type="PANTHER" id="PTHR19443:SF16">
    <property type="entry name" value="HEXOKINASE TYPE 1-RELATED"/>
    <property type="match status" value="1"/>
</dbReference>
<reference evidence="12 13" key="1">
    <citation type="journal article" date="2016" name="Nat. Commun.">
        <title>Thousands of microbial genomes shed light on interconnected biogeochemical processes in an aquifer system.</title>
        <authorList>
            <person name="Anantharaman K."/>
            <person name="Brown C.T."/>
            <person name="Hug L.A."/>
            <person name="Sharon I."/>
            <person name="Castelle C.J."/>
            <person name="Probst A.J."/>
            <person name="Thomas B.C."/>
            <person name="Singh A."/>
            <person name="Wilkins M.J."/>
            <person name="Karaoz U."/>
            <person name="Brodie E.L."/>
            <person name="Williams K.H."/>
            <person name="Hubbard S.S."/>
            <person name="Banfield J.F."/>
        </authorList>
    </citation>
    <scope>NUCLEOTIDE SEQUENCE [LARGE SCALE GENOMIC DNA]</scope>
</reference>
<evidence type="ECO:0000313" key="13">
    <source>
        <dbReference type="Proteomes" id="UP000178272"/>
    </source>
</evidence>
<comment type="pathway">
    <text evidence="2">Carbohydrate metabolism.</text>
</comment>
<dbReference type="STRING" id="1797517.A3F61_02530"/>
<evidence type="ECO:0000256" key="5">
    <source>
        <dbReference type="ARBA" id="ARBA00022741"/>
    </source>
</evidence>
<dbReference type="InterPro" id="IPR001312">
    <property type="entry name" value="Hexokinase"/>
</dbReference>
<sequence length="357" mass="39550">MNFQNLSEIKNTFVKELRDSQNGVKTSLPFIKHTLSASSIVAPDEIFQVIAVGGSFYQKALMKKDNENIKIIDYSQAEQPPFLTENALLTFMEQHIDPNVSTLGLNFAYPLVPITRNNLVDGVLKSGSKENTFTGLVGKQVGKTIEEYFQTKHNRTITVAVANDTICLLLSGLLQYKWSQLSAGVVGTGLNFALFLDDKTAVNLESANFNKFTVSASGHEIDSFSVSPGDALYEKEVSGAYLFKHFNFLNNQKNLGLTPIVTTKELESYLHNANTAIAQTAREVMDHSASLVAAQIAGITEFCRRDLVFIMQGSLFWKGNKFKENVEKIVNELCPEYRAKFVQVPHSDLYGAAKLVA</sequence>
<evidence type="ECO:0000313" key="12">
    <source>
        <dbReference type="EMBL" id="OGY13104.1"/>
    </source>
</evidence>
<keyword evidence="5" id="KW-0547">Nucleotide-binding</keyword>
<keyword evidence="8" id="KW-0324">Glycolysis</keyword>
<keyword evidence="7" id="KW-0067">ATP-binding</keyword>
<proteinExistence type="inferred from homology"/>
<evidence type="ECO:0000256" key="9">
    <source>
        <dbReference type="ARBA" id="ARBA00047905"/>
    </source>
</evidence>
<comment type="pathway">
    <text evidence="1">Carbohydrate degradation.</text>
</comment>
<gene>
    <name evidence="12" type="ORF">A3F61_02530</name>
</gene>
<dbReference type="InterPro" id="IPR022672">
    <property type="entry name" value="Hexokinase_N"/>
</dbReference>
<evidence type="ECO:0000256" key="4">
    <source>
        <dbReference type="ARBA" id="ARBA00022679"/>
    </source>
</evidence>
<evidence type="ECO:0000259" key="10">
    <source>
        <dbReference type="Pfam" id="PF00349"/>
    </source>
</evidence>
<evidence type="ECO:0000256" key="2">
    <source>
        <dbReference type="ARBA" id="ARBA00005007"/>
    </source>
</evidence>
<dbReference type="AlphaFoldDB" id="A0A1G1VCF3"/>
<dbReference type="SUPFAM" id="SSF53067">
    <property type="entry name" value="Actin-like ATPase domain"/>
    <property type="match status" value="2"/>
</dbReference>
<dbReference type="GO" id="GO:0008865">
    <property type="term" value="F:fructokinase activity"/>
    <property type="evidence" value="ECO:0007669"/>
    <property type="project" value="TreeGrafter"/>
</dbReference>
<accession>A0A1G1VCF3</accession>
<keyword evidence="6" id="KW-0418">Kinase</keyword>
<dbReference type="InterPro" id="IPR022673">
    <property type="entry name" value="Hexokinase_C"/>
</dbReference>
<dbReference type="GO" id="GO:0006096">
    <property type="term" value="P:glycolytic process"/>
    <property type="evidence" value="ECO:0007669"/>
    <property type="project" value="UniProtKB-UniPathway"/>
</dbReference>
<dbReference type="GO" id="GO:0006006">
    <property type="term" value="P:glucose metabolic process"/>
    <property type="evidence" value="ECO:0007669"/>
    <property type="project" value="TreeGrafter"/>
</dbReference>
<dbReference type="Proteomes" id="UP000178272">
    <property type="component" value="Unassembled WGS sequence"/>
</dbReference>
<comment type="caution">
    <text evidence="12">The sequence shown here is derived from an EMBL/GenBank/DDBJ whole genome shotgun (WGS) entry which is preliminary data.</text>
</comment>
<dbReference type="GO" id="GO:0005524">
    <property type="term" value="F:ATP binding"/>
    <property type="evidence" value="ECO:0007669"/>
    <property type="project" value="UniProtKB-KW"/>
</dbReference>
<dbReference type="GO" id="GO:0005536">
    <property type="term" value="F:D-glucose binding"/>
    <property type="evidence" value="ECO:0007669"/>
    <property type="project" value="InterPro"/>
</dbReference>
<evidence type="ECO:0000256" key="6">
    <source>
        <dbReference type="ARBA" id="ARBA00022777"/>
    </source>
</evidence>
<dbReference type="GO" id="GO:0001678">
    <property type="term" value="P:intracellular glucose homeostasis"/>
    <property type="evidence" value="ECO:0007669"/>
    <property type="project" value="InterPro"/>
</dbReference>
<evidence type="ECO:0000256" key="7">
    <source>
        <dbReference type="ARBA" id="ARBA00022840"/>
    </source>
</evidence>
<feature type="domain" description="Hexokinase N-terminal" evidence="10">
    <location>
        <begin position="84"/>
        <end position="172"/>
    </location>
</feature>
<dbReference type="EMBL" id="MHCA01000002">
    <property type="protein sequence ID" value="OGY13104.1"/>
    <property type="molecule type" value="Genomic_DNA"/>
</dbReference>
<dbReference type="Gene3D" id="3.30.420.40">
    <property type="match status" value="1"/>
</dbReference>
<dbReference type="UniPathway" id="UPA00109">
    <property type="reaction ID" value="UER00180"/>
</dbReference>
<organism evidence="12 13">
    <name type="scientific">Candidatus Blackburnbacteria bacterium RIFCSPHIGHO2_12_FULL_41_13b</name>
    <dbReference type="NCBI Taxonomy" id="1797517"/>
    <lineage>
        <taxon>Bacteria</taxon>
        <taxon>Candidatus Blackburniibacteriota</taxon>
    </lineage>
</organism>
<evidence type="ECO:0000259" key="11">
    <source>
        <dbReference type="Pfam" id="PF03727"/>
    </source>
</evidence>
<comment type="similarity">
    <text evidence="3">Belongs to the hexokinase family.</text>
</comment>
<evidence type="ECO:0000256" key="8">
    <source>
        <dbReference type="ARBA" id="ARBA00023152"/>
    </source>
</evidence>
<comment type="catalytic activity">
    <reaction evidence="9">
        <text>D-fructose + ATP = D-fructose 6-phosphate + ADP + H(+)</text>
        <dbReference type="Rhea" id="RHEA:16125"/>
        <dbReference type="ChEBI" id="CHEBI:15378"/>
        <dbReference type="ChEBI" id="CHEBI:30616"/>
        <dbReference type="ChEBI" id="CHEBI:37721"/>
        <dbReference type="ChEBI" id="CHEBI:61527"/>
        <dbReference type="ChEBI" id="CHEBI:456216"/>
        <dbReference type="EC" id="2.7.1.1"/>
    </reaction>
    <physiologicalReaction direction="left-to-right" evidence="9">
        <dbReference type="Rhea" id="RHEA:16126"/>
    </physiologicalReaction>
</comment>
<dbReference type="PANTHER" id="PTHR19443">
    <property type="entry name" value="HEXOKINASE"/>
    <property type="match status" value="1"/>
</dbReference>
<dbReference type="Pfam" id="PF00349">
    <property type="entry name" value="Hexokinase_1"/>
    <property type="match status" value="1"/>
</dbReference>
<dbReference type="InterPro" id="IPR043129">
    <property type="entry name" value="ATPase_NBD"/>
</dbReference>
<dbReference type="Gene3D" id="3.40.367.20">
    <property type="match status" value="1"/>
</dbReference>
<evidence type="ECO:0008006" key="14">
    <source>
        <dbReference type="Google" id="ProtNLM"/>
    </source>
</evidence>
<protein>
    <recommendedName>
        <fullName evidence="14">Hexokinase C-terminal domain-containing protein</fullName>
    </recommendedName>
</protein>
<name>A0A1G1VCF3_9BACT</name>
<evidence type="ECO:0000256" key="1">
    <source>
        <dbReference type="ARBA" id="ARBA00004921"/>
    </source>
</evidence>